<dbReference type="InterPro" id="IPR036890">
    <property type="entry name" value="HATPase_C_sf"/>
</dbReference>
<protein>
    <recommendedName>
        <fullName evidence="2">histidine kinase</fullName>
        <ecNumber evidence="2">2.7.13.3</ecNumber>
    </recommendedName>
</protein>
<keyword evidence="5" id="KW-0547">Nucleotide-binding</keyword>
<dbReference type="Pfam" id="PF07568">
    <property type="entry name" value="HisKA_2"/>
    <property type="match status" value="1"/>
</dbReference>
<dbReference type="OrthoDB" id="1223659at2"/>
<dbReference type="InterPro" id="IPR003594">
    <property type="entry name" value="HATPase_dom"/>
</dbReference>
<organism evidence="10 11">
    <name type="scientific">Niastella yeongjuensis</name>
    <dbReference type="NCBI Taxonomy" id="354355"/>
    <lineage>
        <taxon>Bacteria</taxon>
        <taxon>Pseudomonadati</taxon>
        <taxon>Bacteroidota</taxon>
        <taxon>Chitinophagia</taxon>
        <taxon>Chitinophagales</taxon>
        <taxon>Chitinophagaceae</taxon>
        <taxon>Niastella</taxon>
    </lineage>
</organism>
<evidence type="ECO:0000256" key="6">
    <source>
        <dbReference type="ARBA" id="ARBA00022777"/>
    </source>
</evidence>
<dbReference type="GO" id="GO:0005524">
    <property type="term" value="F:ATP binding"/>
    <property type="evidence" value="ECO:0007669"/>
    <property type="project" value="UniProtKB-KW"/>
</dbReference>
<dbReference type="EC" id="2.7.13.3" evidence="2"/>
<evidence type="ECO:0000256" key="5">
    <source>
        <dbReference type="ARBA" id="ARBA00022741"/>
    </source>
</evidence>
<dbReference type="EMBL" id="LVXG01000031">
    <property type="protein sequence ID" value="OQP45293.1"/>
    <property type="molecule type" value="Genomic_DNA"/>
</dbReference>
<dbReference type="AlphaFoldDB" id="A0A1V9EGQ1"/>
<dbReference type="GO" id="GO:0004673">
    <property type="term" value="F:protein histidine kinase activity"/>
    <property type="evidence" value="ECO:0007669"/>
    <property type="project" value="UniProtKB-EC"/>
</dbReference>
<keyword evidence="11" id="KW-1185">Reference proteome</keyword>
<keyword evidence="8" id="KW-1133">Transmembrane helix</keyword>
<sequence>MTASINLILCAFCWLVVTTQSYSQQHGRTDKVQESRAGLNQPSATMSWQKQINAVNELIDRGQIEKARKFFDVLTPPDATSNALITSSSIAALHFRLDSADGHWEAALQLLRVSKHLFDSATRIQYVRQLARLEDEHGHRKKRQNLQLDSQLVELLTRQTTLQKQKFLNENIVRNLIVGCVILLLMVFALGYSRYELKTHIKQEIQSRQRATSEQNFELKRLIAEREWLLKEIHLRVKNNLELVTSVLNAQAVDFRGEPASLIIRDSKNRINAISIIHQRLFTGDAASSVDLGSYINELIQFLKESFRTSGRVEFVVDVLHLNVEISQAVPLGLIINEAITNAIKYAFPDGRQGMVTIRLQETVDNLVQLSIVDNGIGMPDGFDFTDSSTFGISLMLGLAEQIKGHLDLMNDNGLTLKLQWKSHIMLSQNHSSNGI</sequence>
<reference evidence="11" key="1">
    <citation type="submission" date="2016-04" db="EMBL/GenBank/DDBJ databases">
        <authorList>
            <person name="Chen L."/>
            <person name="Zhuang W."/>
            <person name="Wang G."/>
        </authorList>
    </citation>
    <scope>NUCLEOTIDE SEQUENCE [LARGE SCALE GENOMIC DNA]</scope>
    <source>
        <strain evidence="11">17621</strain>
    </source>
</reference>
<keyword evidence="3" id="KW-0597">Phosphoprotein</keyword>
<evidence type="ECO:0000256" key="7">
    <source>
        <dbReference type="ARBA" id="ARBA00022840"/>
    </source>
</evidence>
<accession>A0A1V9EGQ1</accession>
<dbReference type="SMART" id="SM00387">
    <property type="entry name" value="HATPase_c"/>
    <property type="match status" value="1"/>
</dbReference>
<comment type="catalytic activity">
    <reaction evidence="1">
        <text>ATP + protein L-histidine = ADP + protein N-phospho-L-histidine.</text>
        <dbReference type="EC" id="2.7.13.3"/>
    </reaction>
</comment>
<keyword evidence="4" id="KW-0808">Transferase</keyword>
<gene>
    <name evidence="10" type="ORF">A4H97_32785</name>
</gene>
<comment type="caution">
    <text evidence="10">The sequence shown here is derived from an EMBL/GenBank/DDBJ whole genome shotgun (WGS) entry which is preliminary data.</text>
</comment>
<dbReference type="InterPro" id="IPR011495">
    <property type="entry name" value="Sig_transdc_His_kin_sub2_dim/P"/>
</dbReference>
<evidence type="ECO:0000256" key="1">
    <source>
        <dbReference type="ARBA" id="ARBA00000085"/>
    </source>
</evidence>
<evidence type="ECO:0000256" key="8">
    <source>
        <dbReference type="SAM" id="Phobius"/>
    </source>
</evidence>
<keyword evidence="8" id="KW-0812">Transmembrane</keyword>
<dbReference type="Proteomes" id="UP000192610">
    <property type="component" value="Unassembled WGS sequence"/>
</dbReference>
<name>A0A1V9EGQ1_9BACT</name>
<dbReference type="STRING" id="354355.SAMN05660816_02441"/>
<feature type="domain" description="Histidine kinase/HSP90-like ATPase" evidence="9">
    <location>
        <begin position="327"/>
        <end position="425"/>
    </location>
</feature>
<keyword evidence="6" id="KW-0418">Kinase</keyword>
<evidence type="ECO:0000313" key="10">
    <source>
        <dbReference type="EMBL" id="OQP45293.1"/>
    </source>
</evidence>
<evidence type="ECO:0000256" key="2">
    <source>
        <dbReference type="ARBA" id="ARBA00012438"/>
    </source>
</evidence>
<dbReference type="PANTHER" id="PTHR41523">
    <property type="entry name" value="TWO-COMPONENT SYSTEM SENSOR PROTEIN"/>
    <property type="match status" value="1"/>
</dbReference>
<dbReference type="SUPFAM" id="SSF55874">
    <property type="entry name" value="ATPase domain of HSP90 chaperone/DNA topoisomerase II/histidine kinase"/>
    <property type="match status" value="1"/>
</dbReference>
<keyword evidence="8" id="KW-0472">Membrane</keyword>
<dbReference type="PANTHER" id="PTHR41523:SF8">
    <property type="entry name" value="ETHYLENE RESPONSE SENSOR PROTEIN"/>
    <property type="match status" value="1"/>
</dbReference>
<feature type="transmembrane region" description="Helical" evidence="8">
    <location>
        <begin position="172"/>
        <end position="192"/>
    </location>
</feature>
<evidence type="ECO:0000313" key="11">
    <source>
        <dbReference type="Proteomes" id="UP000192610"/>
    </source>
</evidence>
<evidence type="ECO:0000259" key="9">
    <source>
        <dbReference type="SMART" id="SM00387"/>
    </source>
</evidence>
<dbReference type="RefSeq" id="WP_081202378.1">
    <property type="nucleotide sequence ID" value="NZ_FOCZ01000004.1"/>
</dbReference>
<keyword evidence="7" id="KW-0067">ATP-binding</keyword>
<evidence type="ECO:0000256" key="4">
    <source>
        <dbReference type="ARBA" id="ARBA00022679"/>
    </source>
</evidence>
<proteinExistence type="predicted"/>
<dbReference type="Gene3D" id="3.30.565.10">
    <property type="entry name" value="Histidine kinase-like ATPase, C-terminal domain"/>
    <property type="match status" value="1"/>
</dbReference>
<dbReference type="Pfam" id="PF02518">
    <property type="entry name" value="HATPase_c"/>
    <property type="match status" value="1"/>
</dbReference>
<evidence type="ECO:0000256" key="3">
    <source>
        <dbReference type="ARBA" id="ARBA00022553"/>
    </source>
</evidence>